<dbReference type="InterPro" id="IPR018060">
    <property type="entry name" value="HTH_AraC"/>
</dbReference>
<dbReference type="PROSITE" id="PS01124">
    <property type="entry name" value="HTH_ARAC_FAMILY_2"/>
    <property type="match status" value="1"/>
</dbReference>
<dbReference type="Gene3D" id="3.40.50.880">
    <property type="match status" value="1"/>
</dbReference>
<dbReference type="PANTHER" id="PTHR43130:SF3">
    <property type="entry name" value="HTH-TYPE TRANSCRIPTIONAL REGULATOR RV1931C"/>
    <property type="match status" value="1"/>
</dbReference>
<dbReference type="PANTHER" id="PTHR43130">
    <property type="entry name" value="ARAC-FAMILY TRANSCRIPTIONAL REGULATOR"/>
    <property type="match status" value="1"/>
</dbReference>
<dbReference type="CDD" id="cd03137">
    <property type="entry name" value="GATase1_AraC_1"/>
    <property type="match status" value="1"/>
</dbReference>
<dbReference type="InterPro" id="IPR009057">
    <property type="entry name" value="Homeodomain-like_sf"/>
</dbReference>
<protein>
    <submittedName>
        <fullName evidence="4">Helix-turn-helix domain-containing protein</fullName>
    </submittedName>
</protein>
<proteinExistence type="predicted"/>
<feature type="domain" description="HTH araC/xylS-type" evidence="3">
    <location>
        <begin position="233"/>
        <end position="331"/>
    </location>
</feature>
<organism evidence="4 5">
    <name type="scientific">Streptomyces marokkonensis</name>
    <dbReference type="NCBI Taxonomy" id="324855"/>
    <lineage>
        <taxon>Bacteria</taxon>
        <taxon>Bacillati</taxon>
        <taxon>Actinomycetota</taxon>
        <taxon>Actinomycetes</taxon>
        <taxon>Kitasatosporales</taxon>
        <taxon>Streptomycetaceae</taxon>
        <taxon>Streptomyces</taxon>
    </lineage>
</organism>
<evidence type="ECO:0000259" key="3">
    <source>
        <dbReference type="PROSITE" id="PS01124"/>
    </source>
</evidence>
<dbReference type="SUPFAM" id="SSF46689">
    <property type="entry name" value="Homeodomain-like"/>
    <property type="match status" value="2"/>
</dbReference>
<dbReference type="SMART" id="SM00342">
    <property type="entry name" value="HTH_ARAC"/>
    <property type="match status" value="1"/>
</dbReference>
<name>A0ABP7PNQ8_9ACTN</name>
<keyword evidence="2" id="KW-0804">Transcription</keyword>
<accession>A0ABP7PNQ8</accession>
<dbReference type="EMBL" id="BAABCQ010000028">
    <property type="protein sequence ID" value="GAA3968492.1"/>
    <property type="molecule type" value="Genomic_DNA"/>
</dbReference>
<sequence>MRVATGEAEEAAGAQAVHRVVVFVRPGLLPMELGIVHRLFTTACDDSGRPLYSVLTCASAPGEVATDTDFSVNVPHGPRILRSADTVVVPAALEDYGPQERGRLAAPVRAALDLVPATARLASICTGSFVLAAAGVLEGRRATTHWKSCAELASLYPEVDVDPDVLYTDDRGVLTSAGVAAGIDLCLHMIRADHGADVANTVARGTVVPPHRDGGQAQYIDRPVQQVDDSSTAAARTYALQRLGEPLTLEELAGQAAMSVRTLNRRFRQETGTTPMQWLVRQRLDYARRLLERGDEPVDRVAARSGFGTGTAMRQHFREVLGVSPRAYRNTFRGGPA</sequence>
<gene>
    <name evidence="4" type="ORF">GCM10022384_19790</name>
</gene>
<dbReference type="SUPFAM" id="SSF52317">
    <property type="entry name" value="Class I glutamine amidotransferase-like"/>
    <property type="match status" value="1"/>
</dbReference>
<dbReference type="Gene3D" id="1.10.10.60">
    <property type="entry name" value="Homeodomain-like"/>
    <property type="match status" value="1"/>
</dbReference>
<evidence type="ECO:0000256" key="1">
    <source>
        <dbReference type="ARBA" id="ARBA00023015"/>
    </source>
</evidence>
<evidence type="ECO:0000313" key="4">
    <source>
        <dbReference type="EMBL" id="GAA3968492.1"/>
    </source>
</evidence>
<evidence type="ECO:0000256" key="2">
    <source>
        <dbReference type="ARBA" id="ARBA00023163"/>
    </source>
</evidence>
<dbReference type="Pfam" id="PF01965">
    <property type="entry name" value="DJ-1_PfpI"/>
    <property type="match status" value="1"/>
</dbReference>
<dbReference type="InterPro" id="IPR052158">
    <property type="entry name" value="INH-QAR"/>
</dbReference>
<dbReference type="Proteomes" id="UP001500034">
    <property type="component" value="Unassembled WGS sequence"/>
</dbReference>
<comment type="caution">
    <text evidence="4">The sequence shown here is derived from an EMBL/GenBank/DDBJ whole genome shotgun (WGS) entry which is preliminary data.</text>
</comment>
<evidence type="ECO:0000313" key="5">
    <source>
        <dbReference type="Proteomes" id="UP001500034"/>
    </source>
</evidence>
<dbReference type="InterPro" id="IPR029062">
    <property type="entry name" value="Class_I_gatase-like"/>
</dbReference>
<reference evidence="5" key="1">
    <citation type="journal article" date="2019" name="Int. J. Syst. Evol. Microbiol.">
        <title>The Global Catalogue of Microorganisms (GCM) 10K type strain sequencing project: providing services to taxonomists for standard genome sequencing and annotation.</title>
        <authorList>
            <consortium name="The Broad Institute Genomics Platform"/>
            <consortium name="The Broad Institute Genome Sequencing Center for Infectious Disease"/>
            <person name="Wu L."/>
            <person name="Ma J."/>
        </authorList>
    </citation>
    <scope>NUCLEOTIDE SEQUENCE [LARGE SCALE GENOMIC DNA]</scope>
    <source>
        <strain evidence="5">JCM 17027</strain>
    </source>
</reference>
<keyword evidence="5" id="KW-1185">Reference proteome</keyword>
<dbReference type="RefSeq" id="WP_345591079.1">
    <property type="nucleotide sequence ID" value="NZ_BAABCQ010000028.1"/>
</dbReference>
<keyword evidence="1" id="KW-0805">Transcription regulation</keyword>
<dbReference type="InterPro" id="IPR002818">
    <property type="entry name" value="DJ-1/PfpI"/>
</dbReference>
<dbReference type="Pfam" id="PF12833">
    <property type="entry name" value="HTH_18"/>
    <property type="match status" value="1"/>
</dbReference>